<dbReference type="InterPro" id="IPR036691">
    <property type="entry name" value="Endo/exonu/phosph_ase_sf"/>
</dbReference>
<dbReference type="InterPro" id="IPR000477">
    <property type="entry name" value="RT_dom"/>
</dbReference>
<dbReference type="Pfam" id="PF14111">
    <property type="entry name" value="DUF4283"/>
    <property type="match status" value="1"/>
</dbReference>
<dbReference type="SUPFAM" id="SSF56672">
    <property type="entry name" value="DNA/RNA polymerases"/>
    <property type="match status" value="1"/>
</dbReference>
<dbReference type="CDD" id="cd01650">
    <property type="entry name" value="RT_nLTR_like"/>
    <property type="match status" value="1"/>
</dbReference>
<dbReference type="InterPro" id="IPR043502">
    <property type="entry name" value="DNA/RNA_pol_sf"/>
</dbReference>
<reference evidence="3" key="1">
    <citation type="submission" date="2023-03" db="EMBL/GenBank/DDBJ databases">
        <title>Chromosome-scale reference genome and RAD-based genetic map of yellow starthistle (Centaurea solstitialis) reveal putative structural variation and QTLs associated with invader traits.</title>
        <authorList>
            <person name="Reatini B."/>
            <person name="Cang F.A."/>
            <person name="Jiang Q."/>
            <person name="Mckibben M.T.W."/>
            <person name="Barker M.S."/>
            <person name="Rieseberg L.H."/>
            <person name="Dlugosch K.M."/>
        </authorList>
    </citation>
    <scope>NUCLEOTIDE SEQUENCE</scope>
    <source>
        <strain evidence="3">CAN-66</strain>
        <tissue evidence="3">Leaf</tissue>
    </source>
</reference>
<keyword evidence="4" id="KW-1185">Reference proteome</keyword>
<protein>
    <recommendedName>
        <fullName evidence="2">Reverse transcriptase domain-containing protein</fullName>
    </recommendedName>
</protein>
<dbReference type="SUPFAM" id="SSF56219">
    <property type="entry name" value="DNase I-like"/>
    <property type="match status" value="1"/>
</dbReference>
<feature type="region of interest" description="Disordered" evidence="1">
    <location>
        <begin position="450"/>
        <end position="483"/>
    </location>
</feature>
<dbReference type="PROSITE" id="PS50878">
    <property type="entry name" value="RT_POL"/>
    <property type="match status" value="1"/>
</dbReference>
<dbReference type="Gene3D" id="3.60.10.10">
    <property type="entry name" value="Endonuclease/exonuclease/phosphatase"/>
    <property type="match status" value="1"/>
</dbReference>
<evidence type="ECO:0000313" key="4">
    <source>
        <dbReference type="Proteomes" id="UP001172457"/>
    </source>
</evidence>
<name>A0AA38TVB3_9ASTR</name>
<dbReference type="PANTHER" id="PTHR33116:SF84">
    <property type="entry name" value="RNA-DIRECTED DNA POLYMERASE"/>
    <property type="match status" value="1"/>
</dbReference>
<feature type="compositionally biased region" description="Basic and acidic residues" evidence="1">
    <location>
        <begin position="452"/>
        <end position="468"/>
    </location>
</feature>
<evidence type="ECO:0000313" key="3">
    <source>
        <dbReference type="EMBL" id="KAJ9562241.1"/>
    </source>
</evidence>
<evidence type="ECO:0000259" key="2">
    <source>
        <dbReference type="PROSITE" id="PS50878"/>
    </source>
</evidence>
<organism evidence="3 4">
    <name type="scientific">Centaurea solstitialis</name>
    <name type="common">yellow star-thistle</name>
    <dbReference type="NCBI Taxonomy" id="347529"/>
    <lineage>
        <taxon>Eukaryota</taxon>
        <taxon>Viridiplantae</taxon>
        <taxon>Streptophyta</taxon>
        <taxon>Embryophyta</taxon>
        <taxon>Tracheophyta</taxon>
        <taxon>Spermatophyta</taxon>
        <taxon>Magnoliopsida</taxon>
        <taxon>eudicotyledons</taxon>
        <taxon>Gunneridae</taxon>
        <taxon>Pentapetalae</taxon>
        <taxon>asterids</taxon>
        <taxon>campanulids</taxon>
        <taxon>Asterales</taxon>
        <taxon>Asteraceae</taxon>
        <taxon>Carduoideae</taxon>
        <taxon>Cardueae</taxon>
        <taxon>Centaureinae</taxon>
        <taxon>Centaurea</taxon>
    </lineage>
</organism>
<dbReference type="PANTHER" id="PTHR33116">
    <property type="entry name" value="REVERSE TRANSCRIPTASE ZINC-BINDING DOMAIN-CONTAINING PROTEIN-RELATED-RELATED"/>
    <property type="match status" value="1"/>
</dbReference>
<dbReference type="Pfam" id="PF00078">
    <property type="entry name" value="RVT_1"/>
    <property type="match status" value="1"/>
</dbReference>
<dbReference type="Proteomes" id="UP001172457">
    <property type="component" value="Chromosome 2"/>
</dbReference>
<dbReference type="Pfam" id="PF13966">
    <property type="entry name" value="zf-RVT"/>
    <property type="match status" value="1"/>
</dbReference>
<comment type="caution">
    <text evidence="3">The sequence shown here is derived from an EMBL/GenBank/DDBJ whole genome shotgun (WGS) entry which is preliminary data.</text>
</comment>
<dbReference type="InterPro" id="IPR026960">
    <property type="entry name" value="RVT-Znf"/>
</dbReference>
<proteinExistence type="predicted"/>
<evidence type="ECO:0000256" key="1">
    <source>
        <dbReference type="SAM" id="MobiDB-lite"/>
    </source>
</evidence>
<gene>
    <name evidence="3" type="ORF">OSB04_007401</name>
</gene>
<dbReference type="InterPro" id="IPR025558">
    <property type="entry name" value="DUF4283"/>
</dbReference>
<feature type="domain" description="Reverse transcriptase" evidence="2">
    <location>
        <begin position="970"/>
        <end position="1249"/>
    </location>
</feature>
<dbReference type="EMBL" id="JARYMX010000002">
    <property type="protein sequence ID" value="KAJ9562241.1"/>
    <property type="molecule type" value="Genomic_DNA"/>
</dbReference>
<sequence length="1686" mass="190623">MGFEDILGDESNLGGRKSVFDRLSSNVEDTNGTKSGGDVKQSFAAAVGNANSEELSFFPLENKSQSKVVLPVELTREALKTHHTTLYGYFLGPRVPFPVVEGYVKNLWRKFGFVKAMMNNNGVMFFKFNDLGGCNQVIANGPLMVRGAPMFVAQWDPLKALSKPMHKSCPLWVKLHNVPLVAFNKEGISRIASALGVPKQMDSCTAAMCEKAWGRPGFAKVLVEVWALGELKRELELVIPNLDGGEDSSVTIKVEYIWEPSQCSHCLVFGHKVTSCAKAVLVQQRVKKVGKVDDEGFVTVERKQWKPKVNDLPSSSGVVKDVNVTKPVGSSKVTKIPTKESLEEKEVQSAPVVESAPVVDLDGVEGRVTTEDVSIPDLSVPDDRGKVETGEKELHDLNSPEFNPEYVRTSRGSFTARRGVFVPTAIPKAVGDDTRGNVFSPLANLDDVEASTIEKGKKDSGKKDKGSAERSSSGSKLNRGMSKDGKGACWNIRGLNASEKQRELKSFLRVNDINLCAVLESHLKQDMLGSVVNNVFGRWSWISNQNVSLHGTRIIVAWNSSFMDVMVLENHPQFIHCEIKVRGAVDPWMCTFVYGANNTSLRKQLWSGLRKFRAIIGNQPWVVLGDFNAMLFPHDALGGMSKRNVDMVDFFECIEDVEVFDVRYSGIQHTWCQKPKEDLGLRRKLDRILANVEFISRFEDANARFLPRGISDHSPGLLAFKGGTRRKHIGFKFDNFLVEHPTFMSIVKSVWDTQINGTFMYRVTSRLKLLKQPLRKLRLSYGNLTSKVNALKDELDVVQLACDMDPFNTELKEDLFAIRIAYQQVCRDEAVAARQRAKVHWLKDGDANTKFFHNVVRERRHLNQVRSVCKVDGVFVYDDDVPMAFVEHLKSYLGTCDNSLDPVIPSAWFRNSLSLGDALYMIRPILDSEIRDAMFQIGKDKAPGSDGFTSQFFKAAWELVGVDVSVAIHNFFYRGHIAKEINHTLICLLPKSPNASSVSDFRPISCCSTLYKCISKVVVNRMKPFLDRLVGKSQSAFIPGRRIVDNILMAHELVIGYHLNSGKPRCAFKIDLRKAYDMVDWRFLCNMLTGFGFHPVMVAWIKEMVTTTTYSVVVNGESSGFFHGKRGIRQGDPLSPYLFTLVMEGFSMILKQCIEETNQFQHHPGCFDIDLTHLCFADDLFVFTGGDVASVEILKKALFLFEKKAGLAPNLSKSDVFFGNVPDATKDAILECLPFRMGSFPIRYLGVPLSPVFLKVSEYGGLIDRVKQRIQNWKVKSLSFGGRRQLVISVLQSLQLYWMAIFVFPSSVLHELEVLFRAFLWSQGESIQGKCRVAWDIVCRSRDCGGLGIKNLTLWNRALIAKNLWDIISDRPTLWVAWVRRLIGHATNFWIIRTNNSWSWVLRKMMALKDLIRPYVRMVIGDGRNAHAWEDTWLDIGPLASLISYRRIHAQGFTVHTTVNEFLDVTGGVWPNEWVVRYPNLDTIQLPMLVDGRDAIRWQKAQHELVDFSVKIAYSSLDIAHNRIEWTSSVWFKGHIPKHAFCLWVACHHRLPTQDRLLNWKHVPPDWKCSLCGVCMDSHRHLFFACSFTSTVWKEVTLAIDWPNAPNDWDILLEMLSGPNPPRKFAHRLGLAATVYGVWNERNRRLFTLDRKPEVLCAKEIIEVIMMRLAWKKMMKTKSIDDTDDL</sequence>
<accession>A0AA38TVB3</accession>